<name>A0A2R6PNI4_9APHY</name>
<dbReference type="Proteomes" id="UP000186601">
    <property type="component" value="Unassembled WGS sequence"/>
</dbReference>
<sequence length="71" mass="7860">MAANNENKQLPLDNVEAIDRTPGIDDMELGEAVEEVHHVVTKEAIETMLQSQMSPSEQLHVNHVIKVARSA</sequence>
<gene>
    <name evidence="1" type="ORF">PHLCEN_2v4442</name>
</gene>
<comment type="caution">
    <text evidence="1">The sequence shown here is derived from an EMBL/GenBank/DDBJ whole genome shotgun (WGS) entry which is preliminary data.</text>
</comment>
<keyword evidence="2" id="KW-1185">Reference proteome</keyword>
<proteinExistence type="predicted"/>
<accession>A0A2R6PNI4</accession>
<evidence type="ECO:0000313" key="2">
    <source>
        <dbReference type="Proteomes" id="UP000186601"/>
    </source>
</evidence>
<organism evidence="1 2">
    <name type="scientific">Hermanssonia centrifuga</name>
    <dbReference type="NCBI Taxonomy" id="98765"/>
    <lineage>
        <taxon>Eukaryota</taxon>
        <taxon>Fungi</taxon>
        <taxon>Dikarya</taxon>
        <taxon>Basidiomycota</taxon>
        <taxon>Agaricomycotina</taxon>
        <taxon>Agaricomycetes</taxon>
        <taxon>Polyporales</taxon>
        <taxon>Meruliaceae</taxon>
        <taxon>Hermanssonia</taxon>
    </lineage>
</organism>
<evidence type="ECO:0000313" key="1">
    <source>
        <dbReference type="EMBL" id="PSR94466.1"/>
    </source>
</evidence>
<protein>
    <submittedName>
        <fullName evidence="1">Uncharacterized protein</fullName>
    </submittedName>
</protein>
<dbReference type="EMBL" id="MLYV02000449">
    <property type="protein sequence ID" value="PSR94466.1"/>
    <property type="molecule type" value="Genomic_DNA"/>
</dbReference>
<reference evidence="1 2" key="1">
    <citation type="submission" date="2018-02" db="EMBL/GenBank/DDBJ databases">
        <title>Genome sequence of the basidiomycete white-rot fungus Phlebia centrifuga.</title>
        <authorList>
            <person name="Granchi Z."/>
            <person name="Peng M."/>
            <person name="de Vries R.P."/>
            <person name="Hilden K."/>
            <person name="Makela M.R."/>
            <person name="Grigoriev I."/>
            <person name="Riley R."/>
        </authorList>
    </citation>
    <scope>NUCLEOTIDE SEQUENCE [LARGE SCALE GENOMIC DNA]</scope>
    <source>
        <strain evidence="1 2">FBCC195</strain>
    </source>
</reference>
<dbReference type="AlphaFoldDB" id="A0A2R6PNI4"/>